<dbReference type="EMBL" id="JAMSHJ010000006">
    <property type="protein sequence ID" value="KAI5396985.1"/>
    <property type="molecule type" value="Genomic_DNA"/>
</dbReference>
<dbReference type="PANTHER" id="PTHR31447">
    <property type="entry name" value="HYDROXYPROLINE-RICH GLYCOPROTEIN FAMILY PROTEIN-RELATED"/>
    <property type="match status" value="1"/>
</dbReference>
<evidence type="ECO:0008006" key="5">
    <source>
        <dbReference type="Google" id="ProtNLM"/>
    </source>
</evidence>
<comment type="similarity">
    <text evidence="1">Belongs to the alkB family.</text>
</comment>
<dbReference type="GO" id="GO:0003729">
    <property type="term" value="F:mRNA binding"/>
    <property type="evidence" value="ECO:0007669"/>
    <property type="project" value="InterPro"/>
</dbReference>
<dbReference type="AlphaFoldDB" id="A0A9D4W9W8"/>
<protein>
    <recommendedName>
        <fullName evidence="5">Hydroxyproline-rich glycoprotein</fullName>
    </recommendedName>
</protein>
<reference evidence="3 4" key="1">
    <citation type="journal article" date="2022" name="Nat. Genet.">
        <title>Improved pea reference genome and pan-genome highlight genomic features and evolutionary characteristics.</title>
        <authorList>
            <person name="Yang T."/>
            <person name="Liu R."/>
            <person name="Luo Y."/>
            <person name="Hu S."/>
            <person name="Wang D."/>
            <person name="Wang C."/>
            <person name="Pandey M.K."/>
            <person name="Ge S."/>
            <person name="Xu Q."/>
            <person name="Li N."/>
            <person name="Li G."/>
            <person name="Huang Y."/>
            <person name="Saxena R.K."/>
            <person name="Ji Y."/>
            <person name="Li M."/>
            <person name="Yan X."/>
            <person name="He Y."/>
            <person name="Liu Y."/>
            <person name="Wang X."/>
            <person name="Xiang C."/>
            <person name="Varshney R.K."/>
            <person name="Ding H."/>
            <person name="Gao S."/>
            <person name="Zong X."/>
        </authorList>
    </citation>
    <scope>NUCLEOTIDE SEQUENCE [LARGE SCALE GENOMIC DNA]</scope>
    <source>
        <strain evidence="3 4">cv. Zhongwan 6</strain>
    </source>
</reference>
<dbReference type="SUPFAM" id="SSF51197">
    <property type="entry name" value="Clavaminate synthase-like"/>
    <property type="match status" value="1"/>
</dbReference>
<evidence type="ECO:0000313" key="3">
    <source>
        <dbReference type="EMBL" id="KAI5396985.1"/>
    </source>
</evidence>
<feature type="compositionally biased region" description="Polar residues" evidence="2">
    <location>
        <begin position="196"/>
        <end position="213"/>
    </location>
</feature>
<feature type="region of interest" description="Disordered" evidence="2">
    <location>
        <begin position="135"/>
        <end position="213"/>
    </location>
</feature>
<evidence type="ECO:0000256" key="1">
    <source>
        <dbReference type="ARBA" id="ARBA00007879"/>
    </source>
</evidence>
<accession>A0A9D4W9W8</accession>
<feature type="compositionally biased region" description="Polar residues" evidence="2">
    <location>
        <begin position="596"/>
        <end position="607"/>
    </location>
</feature>
<dbReference type="GO" id="GO:0032451">
    <property type="term" value="F:demethylase activity"/>
    <property type="evidence" value="ECO:0007669"/>
    <property type="project" value="InterPro"/>
</dbReference>
<dbReference type="InterPro" id="IPR037151">
    <property type="entry name" value="AlkB-like_sf"/>
</dbReference>
<evidence type="ECO:0000313" key="4">
    <source>
        <dbReference type="Proteomes" id="UP001058974"/>
    </source>
</evidence>
<dbReference type="Proteomes" id="UP001058974">
    <property type="component" value="Chromosome 6"/>
</dbReference>
<feature type="region of interest" description="Disordered" evidence="2">
    <location>
        <begin position="227"/>
        <end position="251"/>
    </location>
</feature>
<dbReference type="Gene3D" id="2.60.120.590">
    <property type="entry name" value="Alpha-ketoglutarate-dependent dioxygenase AlkB-like"/>
    <property type="match status" value="1"/>
</dbReference>
<dbReference type="InterPro" id="IPR044842">
    <property type="entry name" value="ALKBH9B/ALKBH10B-like"/>
</dbReference>
<organism evidence="3 4">
    <name type="scientific">Pisum sativum</name>
    <name type="common">Garden pea</name>
    <name type="synonym">Lathyrus oleraceus</name>
    <dbReference type="NCBI Taxonomy" id="3888"/>
    <lineage>
        <taxon>Eukaryota</taxon>
        <taxon>Viridiplantae</taxon>
        <taxon>Streptophyta</taxon>
        <taxon>Embryophyta</taxon>
        <taxon>Tracheophyta</taxon>
        <taxon>Spermatophyta</taxon>
        <taxon>Magnoliopsida</taxon>
        <taxon>eudicotyledons</taxon>
        <taxon>Gunneridae</taxon>
        <taxon>Pentapetalae</taxon>
        <taxon>rosids</taxon>
        <taxon>fabids</taxon>
        <taxon>Fabales</taxon>
        <taxon>Fabaceae</taxon>
        <taxon>Papilionoideae</taxon>
        <taxon>50 kb inversion clade</taxon>
        <taxon>NPAAA clade</taxon>
        <taxon>Hologalegina</taxon>
        <taxon>IRL clade</taxon>
        <taxon>Fabeae</taxon>
        <taxon>Lathyrus</taxon>
    </lineage>
</organism>
<feature type="region of interest" description="Disordered" evidence="2">
    <location>
        <begin position="570"/>
        <end position="629"/>
    </location>
</feature>
<dbReference type="PANTHER" id="PTHR31447:SF0">
    <property type="entry name" value="HYDROXYPROLINE-RICH GLYCOPROTEIN FAMILY PROTEIN"/>
    <property type="match status" value="1"/>
</dbReference>
<sequence>MAMPMGNAVTPEIKHFPAVVTGGEMQYRPQQWFVDERDGFMNWLRSEFAAANAIIDSLVQHLRAVGEVGEYDFVVGAIEQRRVNWTQVLLMQQYYSVSEVGYALQQVAWRRQQRPVKPVVKEFRKVRQWQRFEAANGKEGGNSSVESRRWEANSVAKGSQVVDKSEELKSGGKVGTKDDKSSDTAEEKKDTETNHQSDVISKSSVNSQGSLSSAQCKAVGVNEECASKSGENDSLSMQNQQQSENGSTTGKTYISNEMFDGKMVNVVEGLKLYEDLLDSNEISKLGSLVNDLRVAGRKGQLQGSQTYLFSKRPMRGHGRELIQLGVPVADAPLDVDNVTASFKDKNVEPMPSLFKDIIERMAASQVMTVKPDACVVDFYNEGDHSMPNSWPSWFGRPVYMLFLTECDMTFGRTIVPDHHGDYRGNVKLSLVPGSLLVMQGKSADIAKHAIPSIQKQRIVVTFTKFLPKKSQPINAQGLTLPATSHYSARSPNHISHRALAPKHYSAVHVTGVLPAPSLQAPPNSMQPLFVPAPVATPMQFATSVPIPPGSTGWTTAPPRHPPPRVLVPGTGVFLPPPGSANSSQHSQGKTDENIQRQECNGNASGTEVEQAMEQTIEKEEENNGETVAS</sequence>
<name>A0A9D4W9W8_PEA</name>
<keyword evidence="4" id="KW-1185">Reference proteome</keyword>
<dbReference type="Gramene" id="Psat06G0298200-T2">
    <property type="protein sequence ID" value="KAI5396985.1"/>
    <property type="gene ID" value="KIW84_062982"/>
</dbReference>
<comment type="caution">
    <text evidence="3">The sequence shown here is derived from an EMBL/GenBank/DDBJ whole genome shotgun (WGS) entry which is preliminary data.</text>
</comment>
<gene>
    <name evidence="3" type="ORF">KIW84_062982</name>
</gene>
<evidence type="ECO:0000256" key="2">
    <source>
        <dbReference type="SAM" id="MobiDB-lite"/>
    </source>
</evidence>
<feature type="compositionally biased region" description="Polar residues" evidence="2">
    <location>
        <begin position="232"/>
        <end position="251"/>
    </location>
</feature>
<feature type="compositionally biased region" description="Basic and acidic residues" evidence="2">
    <location>
        <begin position="163"/>
        <end position="195"/>
    </location>
</feature>
<dbReference type="GO" id="GO:0006402">
    <property type="term" value="P:mRNA catabolic process"/>
    <property type="evidence" value="ECO:0007669"/>
    <property type="project" value="InterPro"/>
</dbReference>
<proteinExistence type="inferred from homology"/>